<feature type="compositionally biased region" description="Polar residues" evidence="5">
    <location>
        <begin position="882"/>
        <end position="903"/>
    </location>
</feature>
<proteinExistence type="inferred from homology"/>
<dbReference type="SMART" id="SM00129">
    <property type="entry name" value="KISc"/>
    <property type="match status" value="1"/>
</dbReference>
<dbReference type="PRINTS" id="PR00380">
    <property type="entry name" value="KINESINHEAVY"/>
</dbReference>
<dbReference type="Pfam" id="PF00225">
    <property type="entry name" value="Kinesin"/>
    <property type="match status" value="1"/>
</dbReference>
<evidence type="ECO:0000256" key="3">
    <source>
        <dbReference type="ARBA" id="ARBA00023175"/>
    </source>
</evidence>
<sequence>MAGFQEAALSAAGSSRSTPVPQTPLTPSSAAAHRANAIAASMQADQPQLGSVSGNSSRPDSSGTAAAPAGVAAPSLQEDEGLVARCVAHLYSIINARQQDCSWRVQASCCEIYNEAVTNLLARNKSQQLQVRQGAHEAFYVDGLMQREAPDAARALLLMADALSYRHTRAHQLNSLSSRSHCLITFNIASQELLPGAQQQGSRGGVRRVGKLVLVDLAGSERLRDTGSSAREAVRETGHINKSLFTLGQVLAALSVRGGCGVTGHVPYRDSRLTQLLWDGLRGGGRALMLACLSPLKAHAEESLNTLHFASMALRIKSQPVIMMDPQDQMVLEMRDMIKALQEDCRSLAGAITQLTSPGADVGAVLQALPPTLVQDALRYGSSSAPAAEQRGSRSSSMKGGRLRASSGQQGKGGGRMIKSSSADALLRHSLPALLSHPHGSSSPSKGSRAGSKPRQQQQQNWNTSTCLNSIRAGASPPAGMQLLNKMAASLPAFPGASSSRSSWPAFVTPPRTGASRAGAGPGPMHMSPVYSGAAAAAAAARSGGSSGGSPSWLGSSSKFPTAAGRPGAAAAAAGIGSSAGSSLSPSSYYRAAGAVGPSGYGGVGVGGSYIQQQQQQQQLGGVDDFPELAAMEQQFQQLLQQQGPEYNATMHADAMAAAGVFPPGMASNSAAAAAAAGGAPADAVHCEGTGAAGMLMPSGLPASINQPRTLVPVRMSVTDIETLGTSPGASPVMVAIAAADTHVRPLAVPLRPADAADAKQQGGAVSPSAVAEVAPEPKALSWAERNSWFGSDTEMTQLAYQVHDGLVEQGIDPASDAYYDAIEQQVAAAFPDKWAQHLAILTALGAKSTGARGRQQQQQGSQYTSYKISLKPSVAAIRGTSTAGGVSASNSATQLHQQQHNMQGHVPGQLNSATLSQLLQHPQLAQQQQQQQQQQMWQAAAAGSTQLPGRAFAEQMLQLYNQQSTGTAEVSSQQQQQQQQQLQHAPGTTQLAPQFAAGLPALQMCSSPVPGADSPSSCSNQQIGSHTGGLDSLSSSIQGLQGMQTAATAAAPAAAGRRSLSPGAASMPLPGRLPGGMTAAAGQLLASNAASYYNGTGPLTGGAKQGWSTGKYGQGMEAGKCLAEVLRSGACPGNKSLAELQADYRAARALVLDQLRRQKEDAEAQRKRILMQIGRAMNSSNWRA</sequence>
<protein>
    <recommendedName>
        <fullName evidence="6">Kinesin motor domain-containing protein</fullName>
    </recommendedName>
</protein>
<feature type="compositionally biased region" description="Low complexity" evidence="5">
    <location>
        <begin position="393"/>
        <end position="404"/>
    </location>
</feature>
<dbReference type="InterPro" id="IPR027417">
    <property type="entry name" value="P-loop_NTPase"/>
</dbReference>
<feature type="region of interest" description="Disordered" evidence="5">
    <location>
        <begin position="1007"/>
        <end position="1036"/>
    </location>
</feature>
<dbReference type="InterPro" id="IPR019821">
    <property type="entry name" value="Kinesin_motor_CS"/>
</dbReference>
<feature type="region of interest" description="Disordered" evidence="5">
    <location>
        <begin position="494"/>
        <end position="522"/>
    </location>
</feature>
<feature type="region of interest" description="Disordered" evidence="5">
    <location>
        <begin position="882"/>
        <end position="909"/>
    </location>
</feature>
<feature type="region of interest" description="Disordered" evidence="5">
    <location>
        <begin position="541"/>
        <end position="565"/>
    </location>
</feature>
<feature type="domain" description="Kinesin motor" evidence="6">
    <location>
        <begin position="1"/>
        <end position="316"/>
    </location>
</feature>
<feature type="region of interest" description="Disordered" evidence="5">
    <location>
        <begin position="1"/>
        <end position="72"/>
    </location>
</feature>
<dbReference type="EMBL" id="FNXT01000994">
    <property type="protein sequence ID" value="SZX70576.1"/>
    <property type="molecule type" value="Genomic_DNA"/>
</dbReference>
<evidence type="ECO:0000256" key="2">
    <source>
        <dbReference type="ARBA" id="ARBA00022840"/>
    </source>
</evidence>
<dbReference type="STRING" id="3088.A0A383VFW9"/>
<evidence type="ECO:0000313" key="8">
    <source>
        <dbReference type="EMBL" id="SZX70576.1"/>
    </source>
</evidence>
<dbReference type="AlphaFoldDB" id="A0A383VFW9"/>
<dbReference type="EMBL" id="FNXT01000412">
    <property type="protein sequence ID" value="SZX64465.1"/>
    <property type="molecule type" value="Genomic_DNA"/>
</dbReference>
<keyword evidence="9" id="KW-1185">Reference proteome</keyword>
<dbReference type="PANTHER" id="PTHR47969">
    <property type="entry name" value="CHROMOSOME-ASSOCIATED KINESIN KIF4A-RELATED"/>
    <property type="match status" value="1"/>
</dbReference>
<dbReference type="GO" id="GO:0005524">
    <property type="term" value="F:ATP binding"/>
    <property type="evidence" value="ECO:0007669"/>
    <property type="project" value="UniProtKB-KW"/>
</dbReference>
<dbReference type="PANTHER" id="PTHR47969:SF33">
    <property type="entry name" value="KINESIN-LIKE PROTEIN"/>
    <property type="match status" value="1"/>
</dbReference>
<dbReference type="Proteomes" id="UP000256970">
    <property type="component" value="Unassembled WGS sequence"/>
</dbReference>
<feature type="region of interest" description="Disordered" evidence="5">
    <location>
        <begin position="381"/>
        <end position="419"/>
    </location>
</feature>
<name>A0A383VFW9_TETOB</name>
<dbReference type="InterPro" id="IPR027640">
    <property type="entry name" value="Kinesin-like_fam"/>
</dbReference>
<feature type="compositionally biased region" description="Polar residues" evidence="5">
    <location>
        <begin position="43"/>
        <end position="64"/>
    </location>
</feature>
<feature type="compositionally biased region" description="Polar residues" evidence="5">
    <location>
        <begin position="12"/>
        <end position="27"/>
    </location>
</feature>
<keyword evidence="1" id="KW-0547">Nucleotide-binding</keyword>
<dbReference type="Gene3D" id="3.40.850.10">
    <property type="entry name" value="Kinesin motor domain"/>
    <property type="match status" value="1"/>
</dbReference>
<dbReference type="GO" id="GO:0007018">
    <property type="term" value="P:microtubule-based movement"/>
    <property type="evidence" value="ECO:0007669"/>
    <property type="project" value="InterPro"/>
</dbReference>
<dbReference type="PROSITE" id="PS00411">
    <property type="entry name" value="KINESIN_MOTOR_1"/>
    <property type="match status" value="1"/>
</dbReference>
<dbReference type="GO" id="GO:0007052">
    <property type="term" value="P:mitotic spindle organization"/>
    <property type="evidence" value="ECO:0007669"/>
    <property type="project" value="TreeGrafter"/>
</dbReference>
<dbReference type="GO" id="GO:0005875">
    <property type="term" value="C:microtubule associated complex"/>
    <property type="evidence" value="ECO:0007669"/>
    <property type="project" value="TreeGrafter"/>
</dbReference>
<organism evidence="7 9">
    <name type="scientific">Tetradesmus obliquus</name>
    <name type="common">Green alga</name>
    <name type="synonym">Acutodesmus obliquus</name>
    <dbReference type="NCBI Taxonomy" id="3088"/>
    <lineage>
        <taxon>Eukaryota</taxon>
        <taxon>Viridiplantae</taxon>
        <taxon>Chlorophyta</taxon>
        <taxon>core chlorophytes</taxon>
        <taxon>Chlorophyceae</taxon>
        <taxon>CS clade</taxon>
        <taxon>Sphaeropleales</taxon>
        <taxon>Scenedesmaceae</taxon>
        <taxon>Tetradesmus</taxon>
    </lineage>
</organism>
<comment type="caution">
    <text evidence="4">Lacks conserved residue(s) required for the propagation of feature annotation.</text>
</comment>
<dbReference type="PROSITE" id="PS50067">
    <property type="entry name" value="KINESIN_MOTOR_2"/>
    <property type="match status" value="1"/>
</dbReference>
<evidence type="ECO:0000313" key="9">
    <source>
        <dbReference type="Proteomes" id="UP000256970"/>
    </source>
</evidence>
<feature type="compositionally biased region" description="Polar residues" evidence="5">
    <location>
        <begin position="1015"/>
        <end position="1026"/>
    </location>
</feature>
<dbReference type="GO" id="GO:0008017">
    <property type="term" value="F:microtubule binding"/>
    <property type="evidence" value="ECO:0007669"/>
    <property type="project" value="InterPro"/>
</dbReference>
<dbReference type="InterPro" id="IPR001752">
    <property type="entry name" value="Kinesin_motor_dom"/>
</dbReference>
<evidence type="ECO:0000259" key="6">
    <source>
        <dbReference type="PROSITE" id="PS50067"/>
    </source>
</evidence>
<feature type="compositionally biased region" description="Low complexity" evidence="5">
    <location>
        <begin position="28"/>
        <end position="41"/>
    </location>
</feature>
<comment type="similarity">
    <text evidence="4">Belongs to the TRAFAC class myosin-kinesin ATPase superfamily. Kinesin family.</text>
</comment>
<dbReference type="GO" id="GO:0003777">
    <property type="term" value="F:microtubule motor activity"/>
    <property type="evidence" value="ECO:0007669"/>
    <property type="project" value="InterPro"/>
</dbReference>
<evidence type="ECO:0000256" key="4">
    <source>
        <dbReference type="PROSITE-ProRule" id="PRU00283"/>
    </source>
</evidence>
<reference evidence="7 9" key="1">
    <citation type="submission" date="2016-10" db="EMBL/GenBank/DDBJ databases">
        <authorList>
            <person name="Cai Z."/>
        </authorList>
    </citation>
    <scope>NUCLEOTIDE SEQUENCE [LARGE SCALE GENOMIC DNA]</scope>
</reference>
<accession>A0A383VFW9</accession>
<gene>
    <name evidence="8" type="ORF">BQ4739_LOCUS10776</name>
    <name evidence="7" type="ORF">BQ4739_LOCUS4972</name>
</gene>
<dbReference type="GO" id="GO:0051231">
    <property type="term" value="P:spindle elongation"/>
    <property type="evidence" value="ECO:0007669"/>
    <property type="project" value="TreeGrafter"/>
</dbReference>
<feature type="region of interest" description="Disordered" evidence="5">
    <location>
        <begin position="434"/>
        <end position="462"/>
    </location>
</feature>
<dbReference type="InterPro" id="IPR036961">
    <property type="entry name" value="Kinesin_motor_dom_sf"/>
</dbReference>
<feature type="compositionally biased region" description="Low complexity" evidence="5">
    <location>
        <begin position="434"/>
        <end position="453"/>
    </location>
</feature>
<evidence type="ECO:0000256" key="5">
    <source>
        <dbReference type="SAM" id="MobiDB-lite"/>
    </source>
</evidence>
<keyword evidence="3" id="KW-0505">Motor protein</keyword>
<evidence type="ECO:0000313" key="7">
    <source>
        <dbReference type="EMBL" id="SZX64465.1"/>
    </source>
</evidence>
<dbReference type="SUPFAM" id="SSF52540">
    <property type="entry name" value="P-loop containing nucleoside triphosphate hydrolases"/>
    <property type="match status" value="1"/>
</dbReference>
<keyword evidence="2" id="KW-0067">ATP-binding</keyword>
<evidence type="ECO:0000256" key="1">
    <source>
        <dbReference type="ARBA" id="ARBA00022741"/>
    </source>
</evidence>